<gene>
    <name evidence="3" type="ORF">EQG49_04955</name>
</gene>
<proteinExistence type="predicted"/>
<feature type="chain" id="PRO_5039685933" evidence="2">
    <location>
        <begin position="24"/>
        <end position="275"/>
    </location>
</feature>
<reference evidence="4" key="1">
    <citation type="submission" date="2019-03" db="EMBL/GenBank/DDBJ databases">
        <title>Weissella sp. 26KH-42 Genome sequencing.</title>
        <authorList>
            <person name="Heo J."/>
            <person name="Kim S.-J."/>
            <person name="Kim J.-S."/>
            <person name="Hong S.-B."/>
            <person name="Kwon S.-W."/>
        </authorList>
    </citation>
    <scope>NUCLEOTIDE SEQUENCE [LARGE SCALE GENOMIC DNA]</scope>
    <source>
        <strain evidence="4">26KH-42</strain>
    </source>
</reference>
<evidence type="ECO:0000313" key="4">
    <source>
        <dbReference type="Proteomes" id="UP000292886"/>
    </source>
</evidence>
<dbReference type="InterPro" id="IPR013783">
    <property type="entry name" value="Ig-like_fold"/>
</dbReference>
<dbReference type="AlphaFoldDB" id="A0A4P6YSZ0"/>
<dbReference type="Gene3D" id="2.60.40.10">
    <property type="entry name" value="Immunoglobulins"/>
    <property type="match status" value="1"/>
</dbReference>
<evidence type="ECO:0000256" key="2">
    <source>
        <dbReference type="SAM" id="SignalP"/>
    </source>
</evidence>
<name>A0A4P6YSZ0_9LACO</name>
<keyword evidence="2" id="KW-0732">Signal</keyword>
<dbReference type="EMBL" id="CP037940">
    <property type="protein sequence ID" value="QBO35858.1"/>
    <property type="molecule type" value="Genomic_DNA"/>
</dbReference>
<feature type="signal peptide" evidence="2">
    <location>
        <begin position="1"/>
        <end position="23"/>
    </location>
</feature>
<keyword evidence="1" id="KW-0812">Transmembrane</keyword>
<accession>A0A4P6YSZ0</accession>
<evidence type="ECO:0000313" key="3">
    <source>
        <dbReference type="EMBL" id="QBO35858.1"/>
    </source>
</evidence>
<feature type="transmembrane region" description="Helical" evidence="1">
    <location>
        <begin position="248"/>
        <end position="267"/>
    </location>
</feature>
<keyword evidence="1" id="KW-0472">Membrane</keyword>
<keyword evidence="1" id="KW-1133">Transmembrane helix</keyword>
<sequence length="275" mass="30011">MKKRPLILLGCFIIMCLSGGLVAKHVMANDSKNVSITITKYALMDNQRINKLKKGRTQPVEIVTDNYGNQVQAVSDISYTVDLVEAKSDAIPSGKQPNTYEVVTGKRARHYQGRTDQHGVLTIDQSTGLTHGLYVVNELANEKLAKTMDPVIVNLPAQVSARDDNDNHIYIFPKSSFGDADNTDINDVGHTATAGKSKTVTDPNLDIELPSTDGVVKHGGKKGNVKSAQTVKGLVNYFPPTGMAWVELLMRLVLALACFTLVGMMFIHSKVDRTN</sequence>
<dbReference type="RefSeq" id="WP_133362937.1">
    <property type="nucleotide sequence ID" value="NZ_CP037940.1"/>
</dbReference>
<evidence type="ECO:0000256" key="1">
    <source>
        <dbReference type="SAM" id="Phobius"/>
    </source>
</evidence>
<dbReference type="Proteomes" id="UP000292886">
    <property type="component" value="Chromosome"/>
</dbReference>
<organism evidence="3 4">
    <name type="scientific">Periweissella cryptocerci</name>
    <dbReference type="NCBI Taxonomy" id="2506420"/>
    <lineage>
        <taxon>Bacteria</taxon>
        <taxon>Bacillati</taxon>
        <taxon>Bacillota</taxon>
        <taxon>Bacilli</taxon>
        <taxon>Lactobacillales</taxon>
        <taxon>Lactobacillaceae</taxon>
        <taxon>Periweissella</taxon>
    </lineage>
</organism>
<dbReference type="KEGG" id="wei:EQG49_04955"/>
<protein>
    <submittedName>
        <fullName evidence="3">Uncharacterized protein</fullName>
    </submittedName>
</protein>
<keyword evidence="4" id="KW-1185">Reference proteome</keyword>